<gene>
    <name evidence="2" type="ORF">LCGC14_1506270</name>
</gene>
<sequence>ILANANSPLVEKWLQMDRSRFEIILVTVKSIGNFVDKVQFERIVSKHSVFFSYLKLLFSIRKLIKKYNPDIIISHYFLHNGIIATLSKFHPHFVVAYGTDVFKYPKF</sequence>
<dbReference type="Pfam" id="PF13477">
    <property type="entry name" value="Glyco_trans_4_2"/>
    <property type="match status" value="1"/>
</dbReference>
<name>A0A0F9J2N0_9ZZZZ</name>
<reference evidence="2" key="1">
    <citation type="journal article" date="2015" name="Nature">
        <title>Complex archaea that bridge the gap between prokaryotes and eukaryotes.</title>
        <authorList>
            <person name="Spang A."/>
            <person name="Saw J.H."/>
            <person name="Jorgensen S.L."/>
            <person name="Zaremba-Niedzwiedzka K."/>
            <person name="Martijn J."/>
            <person name="Lind A.E."/>
            <person name="van Eijk R."/>
            <person name="Schleper C."/>
            <person name="Guy L."/>
            <person name="Ettema T.J."/>
        </authorList>
    </citation>
    <scope>NUCLEOTIDE SEQUENCE</scope>
</reference>
<protein>
    <recommendedName>
        <fullName evidence="1">Glycosyltransferase subfamily 4-like N-terminal domain-containing protein</fullName>
    </recommendedName>
</protein>
<feature type="domain" description="Glycosyltransferase subfamily 4-like N-terminal" evidence="1">
    <location>
        <begin position="2"/>
        <end position="105"/>
    </location>
</feature>
<dbReference type="Gene3D" id="3.40.50.2000">
    <property type="entry name" value="Glycogen Phosphorylase B"/>
    <property type="match status" value="1"/>
</dbReference>
<comment type="caution">
    <text evidence="2">The sequence shown here is derived from an EMBL/GenBank/DDBJ whole genome shotgun (WGS) entry which is preliminary data.</text>
</comment>
<dbReference type="InterPro" id="IPR028098">
    <property type="entry name" value="Glyco_trans_4-like_N"/>
</dbReference>
<organism evidence="2">
    <name type="scientific">marine sediment metagenome</name>
    <dbReference type="NCBI Taxonomy" id="412755"/>
    <lineage>
        <taxon>unclassified sequences</taxon>
        <taxon>metagenomes</taxon>
        <taxon>ecological metagenomes</taxon>
    </lineage>
</organism>
<evidence type="ECO:0000259" key="1">
    <source>
        <dbReference type="Pfam" id="PF13477"/>
    </source>
</evidence>
<feature type="non-terminal residue" evidence="2">
    <location>
        <position position="1"/>
    </location>
</feature>
<proteinExistence type="predicted"/>
<evidence type="ECO:0000313" key="2">
    <source>
        <dbReference type="EMBL" id="KKM63949.1"/>
    </source>
</evidence>
<dbReference type="EMBL" id="LAZR01010996">
    <property type="protein sequence ID" value="KKM63949.1"/>
    <property type="molecule type" value="Genomic_DNA"/>
</dbReference>
<dbReference type="SUPFAM" id="SSF53756">
    <property type="entry name" value="UDP-Glycosyltransferase/glycogen phosphorylase"/>
    <property type="match status" value="1"/>
</dbReference>
<accession>A0A0F9J2N0</accession>
<dbReference type="AlphaFoldDB" id="A0A0F9J2N0"/>